<evidence type="ECO:0000259" key="1">
    <source>
        <dbReference type="Pfam" id="PF07929"/>
    </source>
</evidence>
<dbReference type="PANTHER" id="PTHR41878:SF1">
    <property type="entry name" value="TNPR PROTEIN"/>
    <property type="match status" value="1"/>
</dbReference>
<dbReference type="Gene3D" id="3.10.290.30">
    <property type="entry name" value="MM3350-like"/>
    <property type="match status" value="1"/>
</dbReference>
<dbReference type="PANTHER" id="PTHR41878">
    <property type="entry name" value="LEXA REPRESSOR-RELATED"/>
    <property type="match status" value="1"/>
</dbReference>
<feature type="domain" description="Plasmid pRiA4b Orf3-like" evidence="1">
    <location>
        <begin position="4"/>
        <end position="179"/>
    </location>
</feature>
<dbReference type="EMBL" id="JACOII010000040">
    <property type="protein sequence ID" value="MBI6549390.1"/>
    <property type="molecule type" value="Genomic_DNA"/>
</dbReference>
<dbReference type="SUPFAM" id="SSF159941">
    <property type="entry name" value="MM3350-like"/>
    <property type="match status" value="1"/>
</dbReference>
<evidence type="ECO:0000313" key="2">
    <source>
        <dbReference type="EMBL" id="MBI6549390.1"/>
    </source>
</evidence>
<protein>
    <submittedName>
        <fullName evidence="2">Plasmid pRiA4b ORF-3 family protein</fullName>
    </submittedName>
</protein>
<dbReference type="InterPro" id="IPR012912">
    <property type="entry name" value="Plasmid_pRiA4b_Orf3-like"/>
</dbReference>
<organism evidence="2 3">
    <name type="scientific">Xenorhabdus lircayensis</name>
    <dbReference type="NCBI Taxonomy" id="2763499"/>
    <lineage>
        <taxon>Bacteria</taxon>
        <taxon>Pseudomonadati</taxon>
        <taxon>Pseudomonadota</taxon>
        <taxon>Gammaproteobacteria</taxon>
        <taxon>Enterobacterales</taxon>
        <taxon>Morganellaceae</taxon>
        <taxon>Xenorhabdus</taxon>
    </lineage>
</organism>
<keyword evidence="3" id="KW-1185">Reference proteome</keyword>
<accession>A0ABS0U9H5</accession>
<gene>
    <name evidence="2" type="ORF">H8A87_11825</name>
</gene>
<dbReference type="InterPro" id="IPR024047">
    <property type="entry name" value="MM3350-like_sf"/>
</dbReference>
<dbReference type="Pfam" id="PF07929">
    <property type="entry name" value="PRiA4_ORF3"/>
    <property type="match status" value="1"/>
</dbReference>
<name>A0ABS0U9H5_9GAMM</name>
<proteinExistence type="predicted"/>
<dbReference type="RefSeq" id="WP_198690166.1">
    <property type="nucleotide sequence ID" value="NZ_CAWPUD010000039.1"/>
</dbReference>
<dbReference type="Proteomes" id="UP000696184">
    <property type="component" value="Unassembled WGS sequence"/>
</dbReference>
<evidence type="ECO:0000313" key="3">
    <source>
        <dbReference type="Proteomes" id="UP000696184"/>
    </source>
</evidence>
<sequence length="200" mass="23552">MEKFYLLKITLIETNPSIWRRFVVPSNISLDRLHDVIQVVMGWDDSHLHVFAFSAKRFTEMPEEPEDGQEEGKVKLDSLIKRKGGKFNYLYDFGDSWEHEVILENSNYSPEELPMPIFCLEGQRACPPEDCGGIYGYMDLLQILKDPTHEDYQQMFKWVNGESEISPDNTFSPEKFNVEEVNNLLASYYRWSRDRYLSLF</sequence>
<comment type="caution">
    <text evidence="2">The sequence shown here is derived from an EMBL/GenBank/DDBJ whole genome shotgun (WGS) entry which is preliminary data.</text>
</comment>
<reference evidence="2 3" key="1">
    <citation type="submission" date="2020-08" db="EMBL/GenBank/DDBJ databases">
        <title>Description of Xenorhabdus lircayensis sp. nov., the symbiotic bacterium associated with the entomopathogenic nematode Steirnernema unicornum.</title>
        <authorList>
            <person name="Castaneda-Alvarez C."/>
            <person name="Prodan S."/>
            <person name="Zamorano A."/>
            <person name="San-Blas E."/>
            <person name="Aballay E."/>
        </authorList>
    </citation>
    <scope>NUCLEOTIDE SEQUENCE [LARGE SCALE GENOMIC DNA]</scope>
    <source>
        <strain evidence="2 3">VLS</strain>
    </source>
</reference>